<evidence type="ECO:0000313" key="1">
    <source>
        <dbReference type="EMBL" id="SCG35151.1"/>
    </source>
</evidence>
<evidence type="ECO:0000313" key="2">
    <source>
        <dbReference type="Proteomes" id="UP000199408"/>
    </source>
</evidence>
<sequence length="68" mass="7773">MGVAKPRGGFPVEDWEISEPYEAQIRGLRGSRRYLIVDFVPQRETRARGHFKLSVAVDPETGEVDMLR</sequence>
<reference evidence="2" key="1">
    <citation type="submission" date="2016-06" db="EMBL/GenBank/DDBJ databases">
        <authorList>
            <person name="Varghese N."/>
        </authorList>
    </citation>
    <scope>NUCLEOTIDE SEQUENCE [LARGE SCALE GENOMIC DNA]</scope>
    <source>
        <strain evidence="2">DSM 43171</strain>
    </source>
</reference>
<gene>
    <name evidence="1" type="ORF">GA0070560_101399</name>
</gene>
<organism evidence="1 2">
    <name type="scientific">Micromonospora halophytica</name>
    <dbReference type="NCBI Taxonomy" id="47864"/>
    <lineage>
        <taxon>Bacteria</taxon>
        <taxon>Bacillati</taxon>
        <taxon>Actinomycetota</taxon>
        <taxon>Actinomycetes</taxon>
        <taxon>Micromonosporales</taxon>
        <taxon>Micromonosporaceae</taxon>
        <taxon>Micromonospora</taxon>
    </lineage>
</organism>
<dbReference type="AlphaFoldDB" id="A0A1C5GPW5"/>
<dbReference type="Proteomes" id="UP000199408">
    <property type="component" value="Unassembled WGS sequence"/>
</dbReference>
<name>A0A1C5GPW5_9ACTN</name>
<protein>
    <submittedName>
        <fullName evidence="1">Uncharacterized protein</fullName>
    </submittedName>
</protein>
<accession>A0A1C5GPW5</accession>
<dbReference type="EMBL" id="FMDN01000001">
    <property type="protein sequence ID" value="SCG35151.1"/>
    <property type="molecule type" value="Genomic_DNA"/>
</dbReference>
<keyword evidence="2" id="KW-1185">Reference proteome</keyword>
<proteinExistence type="predicted"/>